<sequence length="65" mass="7351">MSFSENPNSQSEQNHEEFKTLPDETLGTVEQHGILNDNSRRNEVDVETEQNDLIVLDPDHVGSVD</sequence>
<feature type="compositionally biased region" description="Polar residues" evidence="1">
    <location>
        <begin position="1"/>
        <end position="12"/>
    </location>
</feature>
<dbReference type="STRING" id="6186.A0A183JTR5"/>
<evidence type="ECO:0000313" key="4">
    <source>
        <dbReference type="WBParaSite" id="SCUD_0000610501-mRNA-1"/>
    </source>
</evidence>
<name>A0A183JTR5_9TREM</name>
<proteinExistence type="predicted"/>
<accession>A0A183JTR5</accession>
<dbReference type="WBParaSite" id="SCUD_0000610501-mRNA-1">
    <property type="protein sequence ID" value="SCUD_0000610501-mRNA-1"/>
    <property type="gene ID" value="SCUD_0000610501"/>
</dbReference>
<evidence type="ECO:0000256" key="1">
    <source>
        <dbReference type="SAM" id="MobiDB-lite"/>
    </source>
</evidence>
<organism evidence="4">
    <name type="scientific">Schistosoma curassoni</name>
    <dbReference type="NCBI Taxonomy" id="6186"/>
    <lineage>
        <taxon>Eukaryota</taxon>
        <taxon>Metazoa</taxon>
        <taxon>Spiralia</taxon>
        <taxon>Lophotrochozoa</taxon>
        <taxon>Platyhelminthes</taxon>
        <taxon>Trematoda</taxon>
        <taxon>Digenea</taxon>
        <taxon>Strigeidida</taxon>
        <taxon>Schistosomatoidea</taxon>
        <taxon>Schistosomatidae</taxon>
        <taxon>Schistosoma</taxon>
    </lineage>
</organism>
<protein>
    <submittedName>
        <fullName evidence="4">Multidrug transporter</fullName>
    </submittedName>
</protein>
<evidence type="ECO:0000313" key="2">
    <source>
        <dbReference type="EMBL" id="VDP00847.1"/>
    </source>
</evidence>
<reference evidence="4" key="1">
    <citation type="submission" date="2016-06" db="UniProtKB">
        <authorList>
            <consortium name="WormBaseParasite"/>
        </authorList>
    </citation>
    <scope>IDENTIFICATION</scope>
</reference>
<feature type="compositionally biased region" description="Basic and acidic residues" evidence="1">
    <location>
        <begin position="13"/>
        <end position="22"/>
    </location>
</feature>
<feature type="region of interest" description="Disordered" evidence="1">
    <location>
        <begin position="1"/>
        <end position="65"/>
    </location>
</feature>
<keyword evidence="3" id="KW-1185">Reference proteome</keyword>
<gene>
    <name evidence="2" type="ORF">SCUD_LOCUS6105</name>
</gene>
<reference evidence="2 3" key="2">
    <citation type="submission" date="2018-11" db="EMBL/GenBank/DDBJ databases">
        <authorList>
            <consortium name="Pathogen Informatics"/>
        </authorList>
    </citation>
    <scope>NUCLEOTIDE SEQUENCE [LARGE SCALE GENOMIC DNA]</scope>
    <source>
        <strain evidence="2">Dakar</strain>
        <strain evidence="3">Dakar, Senegal</strain>
    </source>
</reference>
<dbReference type="AlphaFoldDB" id="A0A183JTR5"/>
<dbReference type="Proteomes" id="UP000279833">
    <property type="component" value="Unassembled WGS sequence"/>
</dbReference>
<evidence type="ECO:0000313" key="3">
    <source>
        <dbReference type="Proteomes" id="UP000279833"/>
    </source>
</evidence>
<dbReference type="EMBL" id="UZAK01012029">
    <property type="protein sequence ID" value="VDP00847.1"/>
    <property type="molecule type" value="Genomic_DNA"/>
</dbReference>